<dbReference type="InterPro" id="IPR002933">
    <property type="entry name" value="Peptidase_M20"/>
</dbReference>
<sequence>KLCALVDVNPVEMKYVGEDFGVIAMKYPSVLFWLGTGRGEHHGLHNSRFLPADSVIEKGVEIFWKVAKD</sequence>
<dbReference type="PATRIC" id="fig|1184387.3.peg.127"/>
<keyword evidence="1" id="KW-0378">Hydrolase</keyword>
<dbReference type="GO" id="GO:0016787">
    <property type="term" value="F:hydrolase activity"/>
    <property type="evidence" value="ECO:0007669"/>
    <property type="project" value="UniProtKB-KW"/>
</dbReference>
<dbReference type="Gene3D" id="3.40.630.10">
    <property type="entry name" value="Zn peptidases"/>
    <property type="match status" value="1"/>
</dbReference>
<dbReference type="Proteomes" id="UP000054092">
    <property type="component" value="Unassembled WGS sequence"/>
</dbReference>
<proteinExistence type="predicted"/>
<dbReference type="EMBL" id="LGGP01000376">
    <property type="protein sequence ID" value="KUK78423.1"/>
    <property type="molecule type" value="Genomic_DNA"/>
</dbReference>
<comment type="caution">
    <text evidence="1">The sequence shown here is derived from an EMBL/GenBank/DDBJ whole genome shotgun (WGS) entry which is preliminary data.</text>
</comment>
<evidence type="ECO:0000313" key="2">
    <source>
        <dbReference type="Proteomes" id="UP000054092"/>
    </source>
</evidence>
<organism evidence="1 2">
    <name type="scientific">Mesotoga prima</name>
    <dbReference type="NCBI Taxonomy" id="1184387"/>
    <lineage>
        <taxon>Bacteria</taxon>
        <taxon>Thermotogati</taxon>
        <taxon>Thermotogota</taxon>
        <taxon>Thermotogae</taxon>
        <taxon>Kosmotogales</taxon>
        <taxon>Kosmotogaceae</taxon>
        <taxon>Mesotoga</taxon>
    </lineage>
</organism>
<gene>
    <name evidence="1" type="ORF">XD94_1726</name>
</gene>
<accession>A0A101HKD5</accession>
<feature type="non-terminal residue" evidence="1">
    <location>
        <position position="1"/>
    </location>
</feature>
<name>A0A101HKD5_9BACT</name>
<evidence type="ECO:0000313" key="1">
    <source>
        <dbReference type="EMBL" id="KUK78423.1"/>
    </source>
</evidence>
<dbReference type="SUPFAM" id="SSF53187">
    <property type="entry name" value="Zn-dependent exopeptidases"/>
    <property type="match status" value="1"/>
</dbReference>
<protein>
    <submittedName>
        <fullName evidence="1">Amidohydrolase</fullName>
    </submittedName>
</protein>
<dbReference type="AlphaFoldDB" id="A0A101HKD5"/>
<dbReference type="Pfam" id="PF01546">
    <property type="entry name" value="Peptidase_M20"/>
    <property type="match status" value="1"/>
</dbReference>
<reference evidence="2" key="1">
    <citation type="journal article" date="2015" name="MBio">
        <title>Genome-Resolved Metagenomic Analysis Reveals Roles for Candidate Phyla and Other Microbial Community Members in Biogeochemical Transformations in Oil Reservoirs.</title>
        <authorList>
            <person name="Hu P."/>
            <person name="Tom L."/>
            <person name="Singh A."/>
            <person name="Thomas B.C."/>
            <person name="Baker B.J."/>
            <person name="Piceno Y.M."/>
            <person name="Andersen G.L."/>
            <person name="Banfield J.F."/>
        </authorList>
    </citation>
    <scope>NUCLEOTIDE SEQUENCE [LARGE SCALE GENOMIC DNA]</scope>
</reference>